<organism evidence="1 2">
    <name type="scientific">Spiribacter roseus</name>
    <dbReference type="NCBI Taxonomy" id="1855875"/>
    <lineage>
        <taxon>Bacteria</taxon>
        <taxon>Pseudomonadati</taxon>
        <taxon>Pseudomonadota</taxon>
        <taxon>Gammaproteobacteria</taxon>
        <taxon>Chromatiales</taxon>
        <taxon>Ectothiorhodospiraceae</taxon>
        <taxon>Spiribacter</taxon>
    </lineage>
</organism>
<evidence type="ECO:0000313" key="1">
    <source>
        <dbReference type="EMBL" id="MEX0373725.1"/>
    </source>
</evidence>
<proteinExistence type="predicted"/>
<dbReference type="Proteomes" id="UP001556636">
    <property type="component" value="Unassembled WGS sequence"/>
</dbReference>
<gene>
    <name evidence="1" type="ORF">V6X51_09835</name>
</gene>
<protein>
    <recommendedName>
        <fullName evidence="3">Restriction endonuclease</fullName>
    </recommendedName>
</protein>
<accession>A0ABV3RZY1</accession>
<evidence type="ECO:0000313" key="2">
    <source>
        <dbReference type="Proteomes" id="UP001556636"/>
    </source>
</evidence>
<reference evidence="1 2" key="1">
    <citation type="submission" date="2024-02" db="EMBL/GenBank/DDBJ databases">
        <title>New especies of Spiribacter isolated from saline water.</title>
        <authorList>
            <person name="Leon M.J."/>
            <person name="De La Haba R."/>
            <person name="Sanchez-Porro C."/>
            <person name="Ventosa A."/>
        </authorList>
    </citation>
    <scope>NUCLEOTIDE SEQUENCE [LARGE SCALE GENOMIC DNA]</scope>
    <source>
        <strain evidence="2">ag22IC6-196</strain>
    </source>
</reference>
<keyword evidence="2" id="KW-1185">Reference proteome</keyword>
<dbReference type="RefSeq" id="WP_367951883.1">
    <property type="nucleotide sequence ID" value="NZ_JBAKFG010000006.1"/>
</dbReference>
<sequence>MPLANRIEQTPHGFKGESARLIPCIADNALERRGVSILLSALTAVHEYRKVMLESLGHRMGQRAWLEAWTEVVFLDEKSRGKKNDDRRPDGAIVLNTGKKTWKALVEAKVNNAELDEQQLLDYLRRARAHGFDAVITISNQFTALPEHHPVAVDGRLTQSVSLYHWSWTYLLTQAELLLESEGIEDAEQHYILEDVVAYFDSDKSGVKGFTEMNAEWGDLVQRCRSDARLNRTADEVVNTVSSWHQEQRELCLKLWPLVRARVDLKLPRAHKRDPKKRLADDCVVLCNDKRLTSEIVVPNAAAPMEIVADLNRRVITCEMTLDAPADRKSTKARVNWLTRQIPVGEDGGDARVWIQARRRGRSTEIGKTLAELRDDPVAIDDGSNANTPPTSFVIWMHVDDARGFGGKRKFVEQLETLVPAFYEHIGQHLKAWVPPAPKVKREEDEPEPEPEP</sequence>
<name>A0ABV3RZY1_9GAMM</name>
<evidence type="ECO:0008006" key="3">
    <source>
        <dbReference type="Google" id="ProtNLM"/>
    </source>
</evidence>
<comment type="caution">
    <text evidence="1">The sequence shown here is derived from an EMBL/GenBank/DDBJ whole genome shotgun (WGS) entry which is preliminary data.</text>
</comment>
<dbReference type="EMBL" id="JBAKFG010000006">
    <property type="protein sequence ID" value="MEX0373725.1"/>
    <property type="molecule type" value="Genomic_DNA"/>
</dbReference>